<keyword evidence="3" id="KW-1185">Reference proteome</keyword>
<feature type="compositionally biased region" description="Basic and acidic residues" evidence="1">
    <location>
        <begin position="577"/>
        <end position="586"/>
    </location>
</feature>
<reference evidence="2" key="2">
    <citation type="submission" date="2020-11" db="EMBL/GenBank/DDBJ databases">
        <authorList>
            <consortium name="DOE Joint Genome Institute"/>
            <person name="Kuo A."/>
            <person name="Miyauchi S."/>
            <person name="Kiss E."/>
            <person name="Drula E."/>
            <person name="Kohler A."/>
            <person name="Sanchez-Garcia M."/>
            <person name="Andreopoulos B."/>
            <person name="Barry K.W."/>
            <person name="Bonito G."/>
            <person name="Buee M."/>
            <person name="Carver A."/>
            <person name="Chen C."/>
            <person name="Cichocki N."/>
            <person name="Clum A."/>
            <person name="Culley D."/>
            <person name="Crous P.W."/>
            <person name="Fauchery L."/>
            <person name="Girlanda M."/>
            <person name="Hayes R."/>
            <person name="Keri Z."/>
            <person name="Labutti K."/>
            <person name="Lipzen A."/>
            <person name="Lombard V."/>
            <person name="Magnuson J."/>
            <person name="Maillard F."/>
            <person name="Morin E."/>
            <person name="Murat C."/>
            <person name="Nolan M."/>
            <person name="Ohm R."/>
            <person name="Pangilinan J."/>
            <person name="Pereira M."/>
            <person name="Perotto S."/>
            <person name="Peter M."/>
            <person name="Riley R."/>
            <person name="Sitrit Y."/>
            <person name="Stielow B."/>
            <person name="Szollosi G."/>
            <person name="Zifcakova L."/>
            <person name="Stursova M."/>
            <person name="Spatafora J.W."/>
            <person name="Tedersoo L."/>
            <person name="Vaario L.-M."/>
            <person name="Yamada A."/>
            <person name="Yan M."/>
            <person name="Wang P."/>
            <person name="Xu J."/>
            <person name="Bruns T."/>
            <person name="Baldrian P."/>
            <person name="Vilgalys R."/>
            <person name="Henrissat B."/>
            <person name="Grigoriev I.V."/>
            <person name="Hibbett D."/>
            <person name="Nagy L.G."/>
            <person name="Martin F.M."/>
        </authorList>
    </citation>
    <scope>NUCLEOTIDE SEQUENCE</scope>
    <source>
        <strain evidence="2">UH-Tt-Lm1</strain>
    </source>
</reference>
<protein>
    <submittedName>
        <fullName evidence="2">Uncharacterized protein</fullName>
    </submittedName>
</protein>
<evidence type="ECO:0000313" key="2">
    <source>
        <dbReference type="EMBL" id="KAF9786260.1"/>
    </source>
</evidence>
<name>A0A9P6HFN6_9AGAM</name>
<dbReference type="InterPro" id="IPR009836">
    <property type="entry name" value="GRDP-like"/>
</dbReference>
<evidence type="ECO:0000256" key="1">
    <source>
        <dbReference type="SAM" id="MobiDB-lite"/>
    </source>
</evidence>
<dbReference type="EMBL" id="WIUZ02000006">
    <property type="protein sequence ID" value="KAF9786260.1"/>
    <property type="molecule type" value="Genomic_DNA"/>
</dbReference>
<dbReference type="Pfam" id="PF07173">
    <property type="entry name" value="GRDP-like"/>
    <property type="match status" value="1"/>
</dbReference>
<feature type="region of interest" description="Disordered" evidence="1">
    <location>
        <begin position="508"/>
        <end position="588"/>
    </location>
</feature>
<dbReference type="AlphaFoldDB" id="A0A9P6HFN6"/>
<reference evidence="2" key="1">
    <citation type="journal article" date="2020" name="Nat. Commun.">
        <title>Large-scale genome sequencing of mycorrhizal fungi provides insights into the early evolution of symbiotic traits.</title>
        <authorList>
            <person name="Miyauchi S."/>
            <person name="Kiss E."/>
            <person name="Kuo A."/>
            <person name="Drula E."/>
            <person name="Kohler A."/>
            <person name="Sanchez-Garcia M."/>
            <person name="Morin E."/>
            <person name="Andreopoulos B."/>
            <person name="Barry K.W."/>
            <person name="Bonito G."/>
            <person name="Buee M."/>
            <person name="Carver A."/>
            <person name="Chen C."/>
            <person name="Cichocki N."/>
            <person name="Clum A."/>
            <person name="Culley D."/>
            <person name="Crous P.W."/>
            <person name="Fauchery L."/>
            <person name="Girlanda M."/>
            <person name="Hayes R.D."/>
            <person name="Keri Z."/>
            <person name="LaButti K."/>
            <person name="Lipzen A."/>
            <person name="Lombard V."/>
            <person name="Magnuson J."/>
            <person name="Maillard F."/>
            <person name="Murat C."/>
            <person name="Nolan M."/>
            <person name="Ohm R.A."/>
            <person name="Pangilinan J."/>
            <person name="Pereira M.F."/>
            <person name="Perotto S."/>
            <person name="Peter M."/>
            <person name="Pfister S."/>
            <person name="Riley R."/>
            <person name="Sitrit Y."/>
            <person name="Stielow J.B."/>
            <person name="Szollosi G."/>
            <person name="Zifcakova L."/>
            <person name="Stursova M."/>
            <person name="Spatafora J.W."/>
            <person name="Tedersoo L."/>
            <person name="Vaario L.M."/>
            <person name="Yamada A."/>
            <person name="Yan M."/>
            <person name="Wang P."/>
            <person name="Xu J."/>
            <person name="Bruns T."/>
            <person name="Baldrian P."/>
            <person name="Vilgalys R."/>
            <person name="Dunand C."/>
            <person name="Henrissat B."/>
            <person name="Grigoriev I.V."/>
            <person name="Hibbett D."/>
            <person name="Nagy L.G."/>
            <person name="Martin F.M."/>
        </authorList>
    </citation>
    <scope>NUCLEOTIDE SEQUENCE</scope>
    <source>
        <strain evidence="2">UH-Tt-Lm1</strain>
    </source>
</reference>
<gene>
    <name evidence="2" type="ORF">BJ322DRAFT_775798</name>
</gene>
<evidence type="ECO:0000313" key="3">
    <source>
        <dbReference type="Proteomes" id="UP000736335"/>
    </source>
</evidence>
<sequence length="635" mass="71821">MADTEELPGYTVIDPESNLVLGPPPPHDDTDFTIGSQRVSHPLVSIENLKSHLRLLGMFALMKQKVEDPDSDPQVMERIPPLAKALPPEWRWVWFLELAVERFERWAASLNVSGGLFVLPPIDVWMIWHAYMLNPIWYAEDCERLPLLRALRNLKDHPIDLMESIGDDPFDFRPPPEQEEFWDAQIRLPYNPFVSCRVHTHVEISCPRCEGPVSVPFLNAGKSGFAQTDFNVVCGDCSSLATREKLGVAKFTRDAVLDPDDPAHISAYGKAVYLPGTLLMTSGQINTVVAKETKVKLKRVDAFRNDQDGRPGEQFPYPDTEAWRNAMGEKLKYEASELRRALEGCLTASRARRIAGAYVDGRPFSVQLVAAAMRQARFTEKMRQLGWLNPGFFDSTEDVETLKKCVTRYYGFLTLIQDIGSFSVPTLDIDLVWHTHQLSPKAYKKDCTLYVGKFVNHDDEVEASFLSDGFELTCRAWESRFGMDYSRCGCSLPGTTLGQRLRRLRKKVLSHRPRAHPPMDPEDCYSASHPSDHNSVSMNARVRKQRREAWKPRWQRRRNRDGQKIKNSKGQMQNGDLEERHPRGQDQDAAPVVAPLPLMYGYGYPYESSESHGMCLGDMAGCSGCEGSSSCSSMA</sequence>
<comment type="caution">
    <text evidence="2">The sequence shown here is derived from an EMBL/GenBank/DDBJ whole genome shotgun (WGS) entry which is preliminary data.</text>
</comment>
<accession>A0A9P6HFN6</accession>
<proteinExistence type="predicted"/>
<dbReference type="PANTHER" id="PTHR34365:SF7">
    <property type="entry name" value="GLYCINE-RICH DOMAIN-CONTAINING PROTEIN 1"/>
    <property type="match status" value="1"/>
</dbReference>
<dbReference type="PANTHER" id="PTHR34365">
    <property type="entry name" value="ENOLASE (DUF1399)"/>
    <property type="match status" value="1"/>
</dbReference>
<dbReference type="Proteomes" id="UP000736335">
    <property type="component" value="Unassembled WGS sequence"/>
</dbReference>
<dbReference type="OrthoDB" id="2684236at2759"/>
<organism evidence="2 3">
    <name type="scientific">Thelephora terrestris</name>
    <dbReference type="NCBI Taxonomy" id="56493"/>
    <lineage>
        <taxon>Eukaryota</taxon>
        <taxon>Fungi</taxon>
        <taxon>Dikarya</taxon>
        <taxon>Basidiomycota</taxon>
        <taxon>Agaricomycotina</taxon>
        <taxon>Agaricomycetes</taxon>
        <taxon>Thelephorales</taxon>
        <taxon>Thelephoraceae</taxon>
        <taxon>Thelephora</taxon>
    </lineage>
</organism>